<keyword evidence="1" id="KW-0812">Transmembrane</keyword>
<organism evidence="4">
    <name type="scientific">Haemonchus placei</name>
    <name type="common">Barber's pole worm</name>
    <dbReference type="NCBI Taxonomy" id="6290"/>
    <lineage>
        <taxon>Eukaryota</taxon>
        <taxon>Metazoa</taxon>
        <taxon>Ecdysozoa</taxon>
        <taxon>Nematoda</taxon>
        <taxon>Chromadorea</taxon>
        <taxon>Rhabditida</taxon>
        <taxon>Rhabditina</taxon>
        <taxon>Rhabditomorpha</taxon>
        <taxon>Strongyloidea</taxon>
        <taxon>Trichostrongylidae</taxon>
        <taxon>Haemonchus</taxon>
    </lineage>
</organism>
<evidence type="ECO:0000313" key="4">
    <source>
        <dbReference type="WBParaSite" id="HPLM_0001528401-mRNA-1"/>
    </source>
</evidence>
<evidence type="ECO:0000313" key="3">
    <source>
        <dbReference type="Proteomes" id="UP000268014"/>
    </source>
</evidence>
<feature type="transmembrane region" description="Helical" evidence="1">
    <location>
        <begin position="25"/>
        <end position="47"/>
    </location>
</feature>
<reference evidence="2 3" key="2">
    <citation type="submission" date="2018-11" db="EMBL/GenBank/DDBJ databases">
        <authorList>
            <consortium name="Pathogen Informatics"/>
        </authorList>
    </citation>
    <scope>NUCLEOTIDE SEQUENCE [LARGE SCALE GENOMIC DNA]</scope>
    <source>
        <strain evidence="2 3">MHpl1</strain>
    </source>
</reference>
<feature type="transmembrane region" description="Helical" evidence="1">
    <location>
        <begin position="53"/>
        <end position="76"/>
    </location>
</feature>
<evidence type="ECO:0000313" key="2">
    <source>
        <dbReference type="EMBL" id="VDO56030.1"/>
    </source>
</evidence>
<dbReference type="PANTHER" id="PTHR31193">
    <property type="entry name" value="TRANSMEMBRANE PROTEIN C9ORF91"/>
    <property type="match status" value="1"/>
</dbReference>
<evidence type="ECO:0000256" key="1">
    <source>
        <dbReference type="SAM" id="Phobius"/>
    </source>
</evidence>
<accession>A0A0N4WUF9</accession>
<name>A0A0N4WUF9_HAEPC</name>
<feature type="transmembrane region" description="Helical" evidence="1">
    <location>
        <begin position="116"/>
        <end position="137"/>
    </location>
</feature>
<protein>
    <submittedName>
        <fullName evidence="4">Inner membrane protein</fullName>
    </submittedName>
</protein>
<dbReference type="OrthoDB" id="8250049at2759"/>
<dbReference type="OMA" id="ISIMSHN"/>
<keyword evidence="1" id="KW-0472">Membrane</keyword>
<dbReference type="InterPro" id="IPR028054">
    <property type="entry name" value="DUF4481"/>
</dbReference>
<dbReference type="STRING" id="6290.A0A0N4WUF9"/>
<dbReference type="AlphaFoldDB" id="A0A0N4WUF9"/>
<gene>
    <name evidence="2" type="ORF">HPLM_LOCUS15276</name>
</gene>
<keyword evidence="1" id="KW-1133">Transmembrane helix</keyword>
<dbReference type="EMBL" id="UZAF01018914">
    <property type="protein sequence ID" value="VDO56030.1"/>
    <property type="molecule type" value="Genomic_DNA"/>
</dbReference>
<dbReference type="Proteomes" id="UP000268014">
    <property type="component" value="Unassembled WGS sequence"/>
</dbReference>
<dbReference type="PANTHER" id="PTHR31193:SF1">
    <property type="entry name" value="TRANSMEMBRANE PROTEIN 268"/>
    <property type="match status" value="1"/>
</dbReference>
<dbReference type="WBParaSite" id="HPLM_0001528401-mRNA-1">
    <property type="protein sequence ID" value="HPLM_0001528401-mRNA-1"/>
    <property type="gene ID" value="HPLM_0001528401"/>
</dbReference>
<sequence length="204" mass="23464">MPAEDYVTAMELITNDYRFRSFSTLYSRLVAFWMTLSIVILLVVLFANAEGGILVMTFCLFWCVMLFAGIIACAIIRKQIRIGLRHCVQSANKILIKNNVIAGVEDKGQLSCHKVVVGNFSLISFIGFCIGLCRALFCTRFLVLKYSQEFVKDTARYRLVFPSRPTLGVSDYLPKHCPKQMCLCQFIDKHHFNRPPRKWYSHFV</sequence>
<keyword evidence="3" id="KW-1185">Reference proteome</keyword>
<reference evidence="4" key="1">
    <citation type="submission" date="2017-02" db="UniProtKB">
        <authorList>
            <consortium name="WormBaseParasite"/>
        </authorList>
    </citation>
    <scope>IDENTIFICATION</scope>
</reference>
<proteinExistence type="predicted"/>